<name>A0A1Z5IEG9_9LACO</name>
<dbReference type="AlphaFoldDB" id="A0A1Z5IEG9"/>
<proteinExistence type="predicted"/>
<dbReference type="EMBL" id="BCMF01000010">
    <property type="protein sequence ID" value="GAX00002.1"/>
    <property type="molecule type" value="Genomic_DNA"/>
</dbReference>
<keyword evidence="4" id="KW-1185">Reference proteome</keyword>
<feature type="compositionally biased region" description="Polar residues" evidence="1">
    <location>
        <begin position="68"/>
        <end position="80"/>
    </location>
</feature>
<feature type="domain" description="Type VII secretion system protein EssD-like" evidence="2">
    <location>
        <begin position="116"/>
        <end position="248"/>
    </location>
</feature>
<feature type="region of interest" description="Disordered" evidence="1">
    <location>
        <begin position="58"/>
        <end position="80"/>
    </location>
</feature>
<dbReference type="Gene3D" id="3.40.570.10">
    <property type="entry name" value="Extracellular Endonuclease, subunit A"/>
    <property type="match status" value="1"/>
</dbReference>
<gene>
    <name evidence="3" type="ORF">IWT30_01981</name>
</gene>
<evidence type="ECO:0000313" key="4">
    <source>
        <dbReference type="Proteomes" id="UP000198374"/>
    </source>
</evidence>
<reference evidence="3 4" key="1">
    <citation type="submission" date="2015-11" db="EMBL/GenBank/DDBJ databases">
        <title>Draft genome sequences of new species of the genus Lactobacillus isolated from orchardgrass silage.</title>
        <authorList>
            <person name="Tohno M."/>
            <person name="Tanizawa Y."/>
            <person name="Arita M."/>
        </authorList>
    </citation>
    <scope>NUCLEOTIDE SEQUENCE [LARGE SCALE GENOMIC DNA]</scope>
    <source>
        <strain evidence="3 4">IWT30</strain>
    </source>
</reference>
<dbReference type="InterPro" id="IPR044927">
    <property type="entry name" value="Endonuclea_NS_2"/>
</dbReference>
<evidence type="ECO:0000313" key="3">
    <source>
        <dbReference type="EMBL" id="GAX00002.1"/>
    </source>
</evidence>
<dbReference type="RefSeq" id="WP_089109788.1">
    <property type="nucleotide sequence ID" value="NZ_BCMF01000010.1"/>
</dbReference>
<accession>A0A1Z5IEG9</accession>
<evidence type="ECO:0000259" key="2">
    <source>
        <dbReference type="Pfam" id="PF13930"/>
    </source>
</evidence>
<evidence type="ECO:0000256" key="1">
    <source>
        <dbReference type="SAM" id="MobiDB-lite"/>
    </source>
</evidence>
<dbReference type="OrthoDB" id="9783680at2"/>
<organism evidence="3 4">
    <name type="scientific">Secundilactobacillus mixtipabuli</name>
    <dbReference type="NCBI Taxonomy" id="1435342"/>
    <lineage>
        <taxon>Bacteria</taxon>
        <taxon>Bacillati</taxon>
        <taxon>Bacillota</taxon>
        <taxon>Bacilli</taxon>
        <taxon>Lactobacillales</taxon>
        <taxon>Lactobacillaceae</taxon>
        <taxon>Secundilactobacillus</taxon>
    </lineage>
</organism>
<dbReference type="InterPro" id="IPR044929">
    <property type="entry name" value="DNA/RNA_non-sp_Endonuclease_sf"/>
</dbReference>
<dbReference type="Pfam" id="PF13930">
    <property type="entry name" value="Endonuclea_NS_2"/>
    <property type="match status" value="1"/>
</dbReference>
<sequence precursor="true">MPKKRRRRGSNSFFNWLVIAVAIIAGISATETGNHSQSNTASSASSQTVLQKKADSVFRSFKGGGPNRGTTQPHASGQTDASSVAQLAALNYHGQQVVKVNNGVPFFTKADLSTAKGPWQAYHPLDEYNRVTGADALLSKSLMPHAQREPLYVDPTGWHNKRFTYQGKTDWLYNRSHLIGYQFTGQNNNPKNLMTGTRSLNSPGMEDYETEVATYLKLSSTNEVRYRVTPVFRNNELLARGVLMQAQSIGNNTIRFNVYIFNVQPGAQMDYATGRSRVTNGQ</sequence>
<dbReference type="Proteomes" id="UP000198374">
    <property type="component" value="Unassembled WGS sequence"/>
</dbReference>
<comment type="caution">
    <text evidence="3">The sequence shown here is derived from an EMBL/GenBank/DDBJ whole genome shotgun (WGS) entry which is preliminary data.</text>
</comment>
<protein>
    <submittedName>
        <fullName evidence="3">DNA-entry nuclease</fullName>
    </submittedName>
</protein>